<accession>A0AAV2DZT2</accession>
<name>A0AAV2DZT2_9ROSI</name>
<keyword evidence="5" id="KW-1185">Reference proteome</keyword>
<dbReference type="InterPro" id="IPR025312">
    <property type="entry name" value="DUF4216"/>
</dbReference>
<feature type="domain" description="DUF4216" evidence="3">
    <location>
        <begin position="107"/>
        <end position="178"/>
    </location>
</feature>
<dbReference type="Proteomes" id="UP001497516">
    <property type="component" value="Chromosome 3"/>
</dbReference>
<dbReference type="AlphaFoldDB" id="A0AAV2DZT2"/>
<feature type="region of interest" description="Disordered" evidence="2">
    <location>
        <begin position="480"/>
        <end position="505"/>
    </location>
</feature>
<proteinExistence type="predicted"/>
<feature type="compositionally biased region" description="Polar residues" evidence="2">
    <location>
        <begin position="481"/>
        <end position="500"/>
    </location>
</feature>
<organism evidence="4 5">
    <name type="scientific">Linum trigynum</name>
    <dbReference type="NCBI Taxonomy" id="586398"/>
    <lineage>
        <taxon>Eukaryota</taxon>
        <taxon>Viridiplantae</taxon>
        <taxon>Streptophyta</taxon>
        <taxon>Embryophyta</taxon>
        <taxon>Tracheophyta</taxon>
        <taxon>Spermatophyta</taxon>
        <taxon>Magnoliopsida</taxon>
        <taxon>eudicotyledons</taxon>
        <taxon>Gunneridae</taxon>
        <taxon>Pentapetalae</taxon>
        <taxon>rosids</taxon>
        <taxon>fabids</taxon>
        <taxon>Malpighiales</taxon>
        <taxon>Linaceae</taxon>
        <taxon>Linum</taxon>
    </lineage>
</organism>
<dbReference type="PANTHER" id="PTHR48258:SF6">
    <property type="entry name" value="LEUCINE-RICH REPEAT DOMAIN, L DOMAIN-CONTAINING PROTEIN"/>
    <property type="match status" value="1"/>
</dbReference>
<evidence type="ECO:0000313" key="5">
    <source>
        <dbReference type="Proteomes" id="UP001497516"/>
    </source>
</evidence>
<dbReference type="Pfam" id="PF03004">
    <property type="entry name" value="Transposase_24"/>
    <property type="match status" value="1"/>
</dbReference>
<evidence type="ECO:0000259" key="3">
    <source>
        <dbReference type="Pfam" id="PF13952"/>
    </source>
</evidence>
<evidence type="ECO:0000313" key="4">
    <source>
        <dbReference type="EMBL" id="CAL1379186.1"/>
    </source>
</evidence>
<dbReference type="Pfam" id="PF13952">
    <property type="entry name" value="DUF4216"/>
    <property type="match status" value="1"/>
</dbReference>
<keyword evidence="1" id="KW-0175">Coiled coil</keyword>
<feature type="coiled-coil region" evidence="1">
    <location>
        <begin position="609"/>
        <end position="640"/>
    </location>
</feature>
<gene>
    <name evidence="4" type="ORF">LTRI10_LOCUS20725</name>
</gene>
<dbReference type="PANTHER" id="PTHR48258">
    <property type="entry name" value="DUF4218 DOMAIN-CONTAINING PROTEIN-RELATED"/>
    <property type="match status" value="1"/>
</dbReference>
<protein>
    <recommendedName>
        <fullName evidence="3">DUF4216 domain-containing protein</fullName>
    </recommendedName>
</protein>
<sequence>MHKDEKVKENPNISYQSLKANFPSWLKQHVTKLCLAGSLKARDHLHVLGLGADTRVTRYNDILFNGVRYQVFDPKQTHRTQNSGLFVEGAHNGENIDFYGVLVDIYQLTYCYGNRVFVFKCDWWNVGDGRHGIRSDRFITSVNMGRKWYQNEPYILAGQANQVFYIPDIKIGGAWHIVIKVTPRHVYDVPEKEEGEINDPVYASEAFQQEESGVGNVIQVQDTELDDLNRANEAPTMVSESVIKKRVVVLDTEDTMEDKEDDTLADFDDVLEGAAANNPLDEIDSDDEYDKSPRGKGRSKRGEGVSPRGGGRSPRGEGVSPRGEVVSLRGEDRVSPRVPRRTTEPIEEIDENADNTATSMPKQPEKTGGRKRGLTKEVGVVARMMAPIRKYYWTELTDEDKHPMFVKLESEFAFASTKEEVRKALDKKIHKRFLNYKYTCHKHYKEQEDPTNARLNPPEGVKQEDWEALCEHFESDRFKGRSTNNIQNKAKQQYAHTTGPKSHDQRVYEMEQNKLAAQAAQTEQVDDQDAEDDDAVLVDIELYANTHKKETDGTWVSEEPKANYEAMLALHAQAKADGNPLLGRDIVQKVLRRKLKYGPKEAVRKSAIEVQLEAELAAAKAEAESKTKELEAKLVEQDEKIKARDE</sequence>
<dbReference type="EMBL" id="OZ034816">
    <property type="protein sequence ID" value="CAL1379186.1"/>
    <property type="molecule type" value="Genomic_DNA"/>
</dbReference>
<evidence type="ECO:0000256" key="2">
    <source>
        <dbReference type="SAM" id="MobiDB-lite"/>
    </source>
</evidence>
<reference evidence="4 5" key="1">
    <citation type="submission" date="2024-04" db="EMBL/GenBank/DDBJ databases">
        <authorList>
            <person name="Fracassetti M."/>
        </authorList>
    </citation>
    <scope>NUCLEOTIDE SEQUENCE [LARGE SCALE GENOMIC DNA]</scope>
</reference>
<evidence type="ECO:0000256" key="1">
    <source>
        <dbReference type="SAM" id="Coils"/>
    </source>
</evidence>
<dbReference type="InterPro" id="IPR004252">
    <property type="entry name" value="Probable_transposase_24"/>
</dbReference>
<feature type="region of interest" description="Disordered" evidence="2">
    <location>
        <begin position="274"/>
        <end position="372"/>
    </location>
</feature>